<evidence type="ECO:0000313" key="2">
    <source>
        <dbReference type="Proteomes" id="UP000663868"/>
    </source>
</evidence>
<organism evidence="1 2">
    <name type="scientific">Adineta steineri</name>
    <dbReference type="NCBI Taxonomy" id="433720"/>
    <lineage>
        <taxon>Eukaryota</taxon>
        <taxon>Metazoa</taxon>
        <taxon>Spiralia</taxon>
        <taxon>Gnathifera</taxon>
        <taxon>Rotifera</taxon>
        <taxon>Eurotatoria</taxon>
        <taxon>Bdelloidea</taxon>
        <taxon>Adinetida</taxon>
        <taxon>Adinetidae</taxon>
        <taxon>Adineta</taxon>
    </lineage>
</organism>
<reference evidence="1" key="1">
    <citation type="submission" date="2021-02" db="EMBL/GenBank/DDBJ databases">
        <authorList>
            <person name="Nowell W R."/>
        </authorList>
    </citation>
    <scope>NUCLEOTIDE SEQUENCE</scope>
</reference>
<dbReference type="Proteomes" id="UP000663868">
    <property type="component" value="Unassembled WGS sequence"/>
</dbReference>
<accession>A0A819VIC0</accession>
<proteinExistence type="predicted"/>
<feature type="non-terminal residue" evidence="1">
    <location>
        <position position="41"/>
    </location>
</feature>
<name>A0A819VIC0_9BILA</name>
<feature type="non-terminal residue" evidence="1">
    <location>
        <position position="1"/>
    </location>
</feature>
<dbReference type="EMBL" id="CAJOBB010004943">
    <property type="protein sequence ID" value="CAF4109454.1"/>
    <property type="molecule type" value="Genomic_DNA"/>
</dbReference>
<sequence length="41" mass="4786">MQWMKQFGDIEIALQKSLEPMNSKGEKTKIEMKLQLTLQSC</sequence>
<evidence type="ECO:0000313" key="1">
    <source>
        <dbReference type="EMBL" id="CAF4109454.1"/>
    </source>
</evidence>
<gene>
    <name evidence="1" type="ORF">KXQ929_LOCUS34996</name>
</gene>
<dbReference type="AlphaFoldDB" id="A0A819VIC0"/>
<protein>
    <submittedName>
        <fullName evidence="1">Uncharacterized protein</fullName>
    </submittedName>
</protein>
<comment type="caution">
    <text evidence="1">The sequence shown here is derived from an EMBL/GenBank/DDBJ whole genome shotgun (WGS) entry which is preliminary data.</text>
</comment>